<name>A0ABQ8D2L7_BRANA</name>
<gene>
    <name evidence="1" type="ORF">HID58_023629</name>
</gene>
<comment type="caution">
    <text evidence="1">The sequence shown here is derived from an EMBL/GenBank/DDBJ whole genome shotgun (WGS) entry which is preliminary data.</text>
</comment>
<keyword evidence="2" id="KW-1185">Reference proteome</keyword>
<organism evidence="1 2">
    <name type="scientific">Brassica napus</name>
    <name type="common">Rape</name>
    <dbReference type="NCBI Taxonomy" id="3708"/>
    <lineage>
        <taxon>Eukaryota</taxon>
        <taxon>Viridiplantae</taxon>
        <taxon>Streptophyta</taxon>
        <taxon>Embryophyta</taxon>
        <taxon>Tracheophyta</taxon>
        <taxon>Spermatophyta</taxon>
        <taxon>Magnoliopsida</taxon>
        <taxon>eudicotyledons</taxon>
        <taxon>Gunneridae</taxon>
        <taxon>Pentapetalae</taxon>
        <taxon>rosids</taxon>
        <taxon>malvids</taxon>
        <taxon>Brassicales</taxon>
        <taxon>Brassicaceae</taxon>
        <taxon>Brassiceae</taxon>
        <taxon>Brassica</taxon>
    </lineage>
</organism>
<reference evidence="1 2" key="1">
    <citation type="submission" date="2021-05" db="EMBL/GenBank/DDBJ databases">
        <title>Genome Assembly of Synthetic Allotetraploid Brassica napus Reveals Homoeologous Exchanges between Subgenomes.</title>
        <authorList>
            <person name="Davis J.T."/>
        </authorList>
    </citation>
    <scope>NUCLEOTIDE SEQUENCE [LARGE SCALE GENOMIC DNA]</scope>
    <source>
        <strain evidence="2">cv. Da-Ae</strain>
        <tissue evidence="1">Seedling</tissue>
    </source>
</reference>
<sequence>DDDDTHEEDEEEEDDDVIIINPPKIPPHLTISLTPPPLLLLLLTLPLLLLPPSLCDSTLLKVQSPNPLVILSKKSPEKLLLPHPTDLDLDTFLSLGGAAVAATLGLPSSSTITSMPFLLLLFDIEEEDPTTSVLDKAMFCCRGLRGVVKVSDFLAAAMVFVRVEMKKGPEPTFLPRGGVGASAAVVVDWLLLKTILAVDEEDFFLASKNGSLLLLLLLLGAATFLAPEAEREREVETVVAVVVEPTESDLKEGEEEEVEEEERCLGRGKEEVTSFPSFSWRQKAQIPPGFFVKGWFTHCIPSPMGRERFRESKRRRRRRRSQAFRFIGSLLLRERERDCLSENENGGNEGVGLCREEGSSSQVII</sequence>
<evidence type="ECO:0000313" key="1">
    <source>
        <dbReference type="EMBL" id="KAH0923611.1"/>
    </source>
</evidence>
<feature type="non-terminal residue" evidence="1">
    <location>
        <position position="1"/>
    </location>
</feature>
<dbReference type="Proteomes" id="UP000824890">
    <property type="component" value="Unassembled WGS sequence"/>
</dbReference>
<dbReference type="EMBL" id="JAGKQM010000006">
    <property type="protein sequence ID" value="KAH0923611.1"/>
    <property type="molecule type" value="Genomic_DNA"/>
</dbReference>
<proteinExistence type="predicted"/>
<accession>A0ABQ8D2L7</accession>
<evidence type="ECO:0000313" key="2">
    <source>
        <dbReference type="Proteomes" id="UP000824890"/>
    </source>
</evidence>
<protein>
    <submittedName>
        <fullName evidence="1">Uncharacterized protein</fullName>
    </submittedName>
</protein>